<accession>A0ACB7V2J1</accession>
<gene>
    <name evidence="1" type="ORF">IHE45_12G068400</name>
</gene>
<protein>
    <submittedName>
        <fullName evidence="1">Formin homology 2 domain (FH2 domain)-containing protein</fullName>
    </submittedName>
</protein>
<proteinExistence type="predicted"/>
<evidence type="ECO:0000313" key="1">
    <source>
        <dbReference type="EMBL" id="KAH7667570.1"/>
    </source>
</evidence>
<organism evidence="1 2">
    <name type="scientific">Dioscorea alata</name>
    <name type="common">Purple yam</name>
    <dbReference type="NCBI Taxonomy" id="55571"/>
    <lineage>
        <taxon>Eukaryota</taxon>
        <taxon>Viridiplantae</taxon>
        <taxon>Streptophyta</taxon>
        <taxon>Embryophyta</taxon>
        <taxon>Tracheophyta</taxon>
        <taxon>Spermatophyta</taxon>
        <taxon>Magnoliopsida</taxon>
        <taxon>Liliopsida</taxon>
        <taxon>Dioscoreales</taxon>
        <taxon>Dioscoreaceae</taxon>
        <taxon>Dioscorea</taxon>
    </lineage>
</organism>
<keyword evidence="2" id="KW-1185">Reference proteome</keyword>
<comment type="caution">
    <text evidence="1">The sequence shown here is derived from an EMBL/GenBank/DDBJ whole genome shotgun (WGS) entry which is preliminary data.</text>
</comment>
<reference evidence="2" key="1">
    <citation type="journal article" date="2022" name="Nat. Commun.">
        <title>Chromosome evolution and the genetic basis of agronomically important traits in greater yam.</title>
        <authorList>
            <person name="Bredeson J.V."/>
            <person name="Lyons J.B."/>
            <person name="Oniyinde I.O."/>
            <person name="Okereke N.R."/>
            <person name="Kolade O."/>
            <person name="Nnabue I."/>
            <person name="Nwadili C.O."/>
            <person name="Hribova E."/>
            <person name="Parker M."/>
            <person name="Nwogha J."/>
            <person name="Shu S."/>
            <person name="Carlson J."/>
            <person name="Kariba R."/>
            <person name="Muthemba S."/>
            <person name="Knop K."/>
            <person name="Barton G.J."/>
            <person name="Sherwood A.V."/>
            <person name="Lopez-Montes A."/>
            <person name="Asiedu R."/>
            <person name="Jamnadass R."/>
            <person name="Muchugi A."/>
            <person name="Goodstein D."/>
            <person name="Egesi C.N."/>
            <person name="Featherston J."/>
            <person name="Asfaw A."/>
            <person name="Simpson G.G."/>
            <person name="Dolezel J."/>
            <person name="Hendre P.S."/>
            <person name="Van Deynze A."/>
            <person name="Kumar P.L."/>
            <person name="Obidiegwu J.E."/>
            <person name="Bhattacharjee R."/>
            <person name="Rokhsar D.S."/>
        </authorList>
    </citation>
    <scope>NUCLEOTIDE SEQUENCE [LARGE SCALE GENOMIC DNA]</scope>
    <source>
        <strain evidence="2">cv. TDa95/00328</strain>
    </source>
</reference>
<dbReference type="EMBL" id="CM037022">
    <property type="protein sequence ID" value="KAH7667570.1"/>
    <property type="molecule type" value="Genomic_DNA"/>
</dbReference>
<name>A0ACB7V2J1_DIOAL</name>
<dbReference type="Proteomes" id="UP000827976">
    <property type="component" value="Chromosome 12"/>
</dbReference>
<sequence length="456" mass="51862">MPMEEGDVCFAHLRSKLQACLDRNCHLEKENKALRQEILHLKGQITKLQAQDADKSMIWKKQQNYINKNSPSQEKQLVQSDNVEEGLGVDNSLTRREIFCSAIKARSPRVPRPPPRPSTCLQLAPKITGKESQLPSPLLPPPPPPPPLPSNLQRRSSNSLRKVPEVAETKLPPSPPPPPPLPSKLQVRASSSVRRAPEVVEFYHSITRRDGKPETKTGIVGTQVTSNAREMIGEIENRSAYLLAIKSDVETQGEFINFLIKEVQNAKYTEISDVEAFVKWLDEELSYLVDERAVLKHFPQWPEQKADAMREAAFGYRDLKNLESEVSSFSDDMRQPTAVALKRIRALQEKLECSVHNLERVRDSASKRYREFQIPWEWMLNTGIIAQLKSGSMRLAKKHMNRVVTALQSYASSEDEELMLQGVRFAFRVHQFVGGFDEESRNAFQELRKLASSIYS</sequence>
<evidence type="ECO:0000313" key="2">
    <source>
        <dbReference type="Proteomes" id="UP000827976"/>
    </source>
</evidence>